<proteinExistence type="predicted"/>
<keyword evidence="1" id="KW-0812">Transmembrane</keyword>
<comment type="caution">
    <text evidence="2">The sequence shown here is derived from an EMBL/GenBank/DDBJ whole genome shotgun (WGS) entry which is preliminary data.</text>
</comment>
<dbReference type="Pfam" id="PF16074">
    <property type="entry name" value="PilW"/>
    <property type="match status" value="1"/>
</dbReference>
<organism evidence="2 3">
    <name type="scientific">Motilimonas cestriensis</name>
    <dbReference type="NCBI Taxonomy" id="2742685"/>
    <lineage>
        <taxon>Bacteria</taxon>
        <taxon>Pseudomonadati</taxon>
        <taxon>Pseudomonadota</taxon>
        <taxon>Gammaproteobacteria</taxon>
        <taxon>Alteromonadales</taxon>
        <taxon>Alteromonadales genera incertae sedis</taxon>
        <taxon>Motilimonas</taxon>
    </lineage>
</organism>
<sequence length="335" mass="36952">MHNTPTQKQQAGYGLIEWMIGISIGLFLIAGLSAVFVHSRVGAQSTNQMGELQETGRVALQLLTQDLRQVGFWGLATANLVTRYNAVQSNEVIVPKLASSKDCIDDLGNGSFPQNSVQFRQFWSFELPANSSLSFMRCLIDDDANTQLSKETDVITIKRLLGQSMSIPSAGLTTATAPFFFKANNTKAMIFKGNAAAPSEPTLTDSETWQFLHHVYYLDRQLSTNTPNLRRLTLNTSGMTLEPVLLSGIENMQLQYIVENAAGKTSFQTSAQPSDKVIGAQLFVLVRALDQSHGYVNNNSYQLGDKTVQVNDNYRRLLVSTSVTFNNPVWLSQGI</sequence>
<evidence type="ECO:0000313" key="2">
    <source>
        <dbReference type="EMBL" id="MCE2596524.1"/>
    </source>
</evidence>
<feature type="transmembrane region" description="Helical" evidence="1">
    <location>
        <begin position="12"/>
        <end position="37"/>
    </location>
</feature>
<evidence type="ECO:0000256" key="1">
    <source>
        <dbReference type="SAM" id="Phobius"/>
    </source>
</evidence>
<gene>
    <name evidence="2" type="ORF">K6Y31_17145</name>
</gene>
<dbReference type="Proteomes" id="UP001201273">
    <property type="component" value="Unassembled WGS sequence"/>
</dbReference>
<protein>
    <submittedName>
        <fullName evidence="2">PilW family protein</fullName>
    </submittedName>
</protein>
<dbReference type="RefSeq" id="WP_233054160.1">
    <property type="nucleotide sequence ID" value="NZ_JAIMJA010000020.1"/>
</dbReference>
<keyword evidence="1" id="KW-0472">Membrane</keyword>
<keyword evidence="3" id="KW-1185">Reference proteome</keyword>
<dbReference type="InterPro" id="IPR032092">
    <property type="entry name" value="PilW"/>
</dbReference>
<accession>A0ABS8WG19</accession>
<evidence type="ECO:0000313" key="3">
    <source>
        <dbReference type="Proteomes" id="UP001201273"/>
    </source>
</evidence>
<reference evidence="2 3" key="1">
    <citation type="journal article" date="2022" name="Environ. Microbiol. Rep.">
        <title>Eco-phylogenetic analyses reveal divergent evolution of vitamin B12 metabolism in the marine bacterial family 'Psychromonadaceae'.</title>
        <authorList>
            <person name="Jin X."/>
            <person name="Yang Y."/>
            <person name="Cao H."/>
            <person name="Gao B."/>
            <person name="Zhao Z."/>
        </authorList>
    </citation>
    <scope>NUCLEOTIDE SEQUENCE [LARGE SCALE GENOMIC DNA]</scope>
    <source>
        <strain evidence="2 3">MKS20</strain>
    </source>
</reference>
<dbReference type="EMBL" id="JAIMJA010000020">
    <property type="protein sequence ID" value="MCE2596524.1"/>
    <property type="molecule type" value="Genomic_DNA"/>
</dbReference>
<keyword evidence="1" id="KW-1133">Transmembrane helix</keyword>
<name>A0ABS8WG19_9GAMM</name>